<dbReference type="GO" id="GO:0008270">
    <property type="term" value="F:zinc ion binding"/>
    <property type="evidence" value="ECO:0007669"/>
    <property type="project" value="UniProtKB-KW"/>
</dbReference>
<feature type="compositionally biased region" description="Acidic residues" evidence="6">
    <location>
        <begin position="305"/>
        <end position="318"/>
    </location>
</feature>
<dbReference type="PANTHER" id="PTHR13278">
    <property type="entry name" value="ZINC FINGER PROTEIN 830"/>
    <property type="match status" value="1"/>
</dbReference>
<dbReference type="PROSITE" id="PS51257">
    <property type="entry name" value="PROKAR_LIPOPROTEIN"/>
    <property type="match status" value="1"/>
</dbReference>
<feature type="compositionally biased region" description="Polar residues" evidence="6">
    <location>
        <begin position="159"/>
        <end position="179"/>
    </location>
</feature>
<feature type="region of interest" description="Disordered" evidence="6">
    <location>
        <begin position="61"/>
        <end position="111"/>
    </location>
</feature>
<comment type="subcellular location">
    <subcellularLocation>
        <location evidence="1">Nucleus</location>
    </subcellularLocation>
</comment>
<keyword evidence="5" id="KW-0539">Nucleus</keyword>
<protein>
    <recommendedName>
        <fullName evidence="9">Coiled-coil domain-containing protein 16</fullName>
    </recommendedName>
</protein>
<dbReference type="GO" id="GO:0044773">
    <property type="term" value="P:mitotic DNA damage checkpoint signaling"/>
    <property type="evidence" value="ECO:0007669"/>
    <property type="project" value="TreeGrafter"/>
</dbReference>
<evidence type="ECO:0000256" key="6">
    <source>
        <dbReference type="SAM" id="MobiDB-lite"/>
    </source>
</evidence>
<feature type="compositionally biased region" description="Basic and acidic residues" evidence="6">
    <location>
        <begin position="233"/>
        <end position="253"/>
    </location>
</feature>
<dbReference type="AlphaFoldDB" id="A0A8H3I050"/>
<dbReference type="GO" id="GO:0033314">
    <property type="term" value="P:mitotic DNA replication checkpoint signaling"/>
    <property type="evidence" value="ECO:0007669"/>
    <property type="project" value="TreeGrafter"/>
</dbReference>
<evidence type="ECO:0000313" key="8">
    <source>
        <dbReference type="Proteomes" id="UP000664203"/>
    </source>
</evidence>
<dbReference type="PANTHER" id="PTHR13278:SF0">
    <property type="entry name" value="ZINC FINGER PROTEIN 830"/>
    <property type="match status" value="1"/>
</dbReference>
<evidence type="ECO:0000256" key="3">
    <source>
        <dbReference type="ARBA" id="ARBA00022771"/>
    </source>
</evidence>
<organism evidence="7 8">
    <name type="scientific">Alectoria fallacina</name>
    <dbReference type="NCBI Taxonomy" id="1903189"/>
    <lineage>
        <taxon>Eukaryota</taxon>
        <taxon>Fungi</taxon>
        <taxon>Dikarya</taxon>
        <taxon>Ascomycota</taxon>
        <taxon>Pezizomycotina</taxon>
        <taxon>Lecanoromycetes</taxon>
        <taxon>OSLEUM clade</taxon>
        <taxon>Lecanoromycetidae</taxon>
        <taxon>Lecanorales</taxon>
        <taxon>Lecanorineae</taxon>
        <taxon>Parmeliaceae</taxon>
        <taxon>Alectoria</taxon>
    </lineage>
</organism>
<dbReference type="OrthoDB" id="77607at2759"/>
<sequence>MADIRSLLRNERAQRRINHPQASYSATGTLGCSVCHIPLKSDAEVWDKHLKSTQHAMRQERLRLSTYQRPESTNLPERVGEVSSREVSAGSKKRKASDGDDESRKKTRPVVEMPGEFVDDIIEANNGIRPQEREGETADGASKPLQDFVRATDAAPNTGPVSTLPESSSQIATVKSSNPIDEDEWAAFERDVATPPPDSSVASAFTAAATISAAPVTAAELAAQSREQASLQGRERREVEMDGEKEDAARALEEEFDEMEGLEERVRRMREKREELRRKRDKEVDERPENDGEKDVEGKRTGGVQEDEESEDEEDEDGWGAWGS</sequence>
<feature type="compositionally biased region" description="Basic and acidic residues" evidence="6">
    <location>
        <begin position="262"/>
        <end position="300"/>
    </location>
</feature>
<keyword evidence="2" id="KW-0479">Metal-binding</keyword>
<gene>
    <name evidence="7" type="ORF">ALECFALPRED_005990</name>
</gene>
<evidence type="ECO:0008006" key="9">
    <source>
        <dbReference type="Google" id="ProtNLM"/>
    </source>
</evidence>
<evidence type="ECO:0000256" key="2">
    <source>
        <dbReference type="ARBA" id="ARBA00022723"/>
    </source>
</evidence>
<feature type="region of interest" description="Disordered" evidence="6">
    <location>
        <begin position="221"/>
        <end position="324"/>
    </location>
</feature>
<keyword evidence="4" id="KW-0862">Zinc</keyword>
<dbReference type="InterPro" id="IPR040050">
    <property type="entry name" value="ZNF830-like"/>
</dbReference>
<feature type="region of interest" description="Disordered" evidence="6">
    <location>
        <begin position="153"/>
        <end position="201"/>
    </location>
</feature>
<dbReference type="GO" id="GO:0005681">
    <property type="term" value="C:spliceosomal complex"/>
    <property type="evidence" value="ECO:0007669"/>
    <property type="project" value="InterPro"/>
</dbReference>
<comment type="caution">
    <text evidence="7">The sequence shown here is derived from an EMBL/GenBank/DDBJ whole genome shotgun (WGS) entry which is preliminary data.</text>
</comment>
<accession>A0A8H3I050</accession>
<evidence type="ECO:0000313" key="7">
    <source>
        <dbReference type="EMBL" id="CAF9909757.1"/>
    </source>
</evidence>
<reference evidence="7" key="1">
    <citation type="submission" date="2021-03" db="EMBL/GenBank/DDBJ databases">
        <authorList>
            <person name="Tagirdzhanova G."/>
        </authorList>
    </citation>
    <scope>NUCLEOTIDE SEQUENCE</scope>
</reference>
<dbReference type="GO" id="GO:0033260">
    <property type="term" value="P:nuclear DNA replication"/>
    <property type="evidence" value="ECO:0007669"/>
    <property type="project" value="TreeGrafter"/>
</dbReference>
<keyword evidence="8" id="KW-1185">Reference proteome</keyword>
<keyword evidence="3" id="KW-0863">Zinc-finger</keyword>
<dbReference type="Proteomes" id="UP000664203">
    <property type="component" value="Unassembled WGS sequence"/>
</dbReference>
<evidence type="ECO:0000256" key="1">
    <source>
        <dbReference type="ARBA" id="ARBA00004123"/>
    </source>
</evidence>
<name>A0A8H3I050_9LECA</name>
<evidence type="ECO:0000256" key="4">
    <source>
        <dbReference type="ARBA" id="ARBA00022833"/>
    </source>
</evidence>
<feature type="compositionally biased region" description="Polar residues" evidence="6">
    <location>
        <begin position="65"/>
        <end position="75"/>
    </location>
</feature>
<dbReference type="EMBL" id="CAJPDR010000038">
    <property type="protein sequence ID" value="CAF9909757.1"/>
    <property type="molecule type" value="Genomic_DNA"/>
</dbReference>
<evidence type="ECO:0000256" key="5">
    <source>
        <dbReference type="ARBA" id="ARBA00023242"/>
    </source>
</evidence>
<dbReference type="GO" id="GO:0003676">
    <property type="term" value="F:nucleic acid binding"/>
    <property type="evidence" value="ECO:0007669"/>
    <property type="project" value="InterPro"/>
</dbReference>
<proteinExistence type="predicted"/>